<protein>
    <submittedName>
        <fullName evidence="1">Uncharacterized protein</fullName>
    </submittedName>
</protein>
<proteinExistence type="predicted"/>
<accession>A0A9X1VAI3</accession>
<dbReference type="InterPro" id="IPR024992">
    <property type="entry name" value="DUF3891"/>
</dbReference>
<comment type="caution">
    <text evidence="1">The sequence shown here is derived from an EMBL/GenBank/DDBJ whole genome shotgun (WGS) entry which is preliminary data.</text>
</comment>
<reference evidence="1" key="1">
    <citation type="submission" date="2022-03" db="EMBL/GenBank/DDBJ databases">
        <title>Draft Genome Sequence of Firmicute Strain S0AB, a Heterotrophic Iron/Sulfur-Oxidizing Extreme Acidophile.</title>
        <authorList>
            <person name="Vergara E."/>
            <person name="Pakostova E."/>
            <person name="Johnson D.B."/>
            <person name="Holmes D.S."/>
        </authorList>
    </citation>
    <scope>NUCLEOTIDE SEQUENCE</scope>
    <source>
        <strain evidence="1">S0AB</strain>
    </source>
</reference>
<dbReference type="EMBL" id="JALBUF010000001">
    <property type="protein sequence ID" value="MCI0182407.1"/>
    <property type="molecule type" value="Genomic_DNA"/>
</dbReference>
<dbReference type="Proteomes" id="UP001139263">
    <property type="component" value="Unassembled WGS sequence"/>
</dbReference>
<dbReference type="RefSeq" id="WP_241712002.1">
    <property type="nucleotide sequence ID" value="NZ_JALBUF010000001.1"/>
</dbReference>
<dbReference type="Pfam" id="PF13030">
    <property type="entry name" value="DUF3891"/>
    <property type="match status" value="1"/>
</dbReference>
<sequence length="257" mass="29983">MIVYEREHDFVMVDQHHHALLSGQLAQYWREDLFNGESHREDVIYAIAQHDRAWITLDEIPLWNDRSKAPFSFIDFPSPLKLLHYQRGVDEVEGQNKYAALLCSCHYSSFFYEPMSSDEREYKQLESNRQNRLFSEIKFISDDECSQHLRMLKFLDNLSIYICINEPGISKKEEFKWYTDGFNGSEQLPTAAGNKIIAYWLNDHSIGLTMSPFKEHTRVSVPTKIVTKKSIHQYGVAKAYSHTKTTIRTVEVGPLPI</sequence>
<keyword evidence="2" id="KW-1185">Reference proteome</keyword>
<dbReference type="AlphaFoldDB" id="A0A9X1VAI3"/>
<evidence type="ECO:0000313" key="2">
    <source>
        <dbReference type="Proteomes" id="UP001139263"/>
    </source>
</evidence>
<organism evidence="1 2">
    <name type="scientific">Sulfoacidibacillus ferrooxidans</name>
    <dbReference type="NCBI Taxonomy" id="2005001"/>
    <lineage>
        <taxon>Bacteria</taxon>
        <taxon>Bacillati</taxon>
        <taxon>Bacillota</taxon>
        <taxon>Bacilli</taxon>
        <taxon>Bacillales</taxon>
        <taxon>Alicyclobacillaceae</taxon>
        <taxon>Sulfoacidibacillus</taxon>
    </lineage>
</organism>
<name>A0A9X1VAI3_9BACL</name>
<evidence type="ECO:0000313" key="1">
    <source>
        <dbReference type="EMBL" id="MCI0182407.1"/>
    </source>
</evidence>
<gene>
    <name evidence="1" type="ORF">MM817_00666</name>
</gene>